<proteinExistence type="predicted"/>
<sequence>MKPLTLPLQLPLWELAQFSSSREHMRQLLGAPHYTETDSTRTFGGEEEAWGLSLPSGQRVLITFQVPYGTAVICADPPSVKPVLAALGLSTSALGVTVLSQPVPLS</sequence>
<dbReference type="AlphaFoldDB" id="A0A969W994"/>
<dbReference type="RefSeq" id="WP_168147945.1">
    <property type="nucleotide sequence ID" value="NZ_JAAVXB010000004.1"/>
</dbReference>
<keyword evidence="2" id="KW-1185">Reference proteome</keyword>
<protein>
    <submittedName>
        <fullName evidence="1">Uncharacterized protein</fullName>
    </submittedName>
</protein>
<dbReference type="Proteomes" id="UP000653472">
    <property type="component" value="Unassembled WGS sequence"/>
</dbReference>
<reference evidence="1" key="1">
    <citation type="submission" date="2020-03" db="EMBL/GenBank/DDBJ databases">
        <title>Solimonas marina sp. nov., isolated from deep seawater of the Pacific Ocean.</title>
        <authorList>
            <person name="Liu X."/>
            <person name="Lai Q."/>
            <person name="Sun F."/>
            <person name="Gai Y."/>
            <person name="Li G."/>
            <person name="Shao Z."/>
        </authorList>
    </citation>
    <scope>NUCLEOTIDE SEQUENCE</scope>
    <source>
        <strain evidence="1">C16B3</strain>
    </source>
</reference>
<accession>A0A969W994</accession>
<organism evidence="1 2">
    <name type="scientific">Solimonas marina</name>
    <dbReference type="NCBI Taxonomy" id="2714601"/>
    <lineage>
        <taxon>Bacteria</taxon>
        <taxon>Pseudomonadati</taxon>
        <taxon>Pseudomonadota</taxon>
        <taxon>Gammaproteobacteria</taxon>
        <taxon>Nevskiales</taxon>
        <taxon>Nevskiaceae</taxon>
        <taxon>Solimonas</taxon>
    </lineage>
</organism>
<name>A0A969W994_9GAMM</name>
<gene>
    <name evidence="1" type="ORF">G7Y82_10285</name>
</gene>
<evidence type="ECO:0000313" key="1">
    <source>
        <dbReference type="EMBL" id="NKF22707.1"/>
    </source>
</evidence>
<comment type="caution">
    <text evidence="1">The sequence shown here is derived from an EMBL/GenBank/DDBJ whole genome shotgun (WGS) entry which is preliminary data.</text>
</comment>
<dbReference type="EMBL" id="JAAVXB010000004">
    <property type="protein sequence ID" value="NKF22707.1"/>
    <property type="molecule type" value="Genomic_DNA"/>
</dbReference>
<evidence type="ECO:0000313" key="2">
    <source>
        <dbReference type="Proteomes" id="UP000653472"/>
    </source>
</evidence>